<dbReference type="Proteomes" id="UP001365542">
    <property type="component" value="Unassembled WGS sequence"/>
</dbReference>
<proteinExistence type="predicted"/>
<keyword evidence="2" id="KW-1185">Reference proteome</keyword>
<dbReference type="AlphaFoldDB" id="A0AAV9XEK6"/>
<protein>
    <submittedName>
        <fullName evidence="1">Uncharacterized protein</fullName>
    </submittedName>
</protein>
<reference evidence="1 2" key="1">
    <citation type="submission" date="2019-10" db="EMBL/GenBank/DDBJ databases">
        <authorList>
            <person name="Palmer J.M."/>
        </authorList>
    </citation>
    <scope>NUCLEOTIDE SEQUENCE [LARGE SCALE GENOMIC DNA]</scope>
    <source>
        <strain evidence="1 2">TWF694</strain>
    </source>
</reference>
<dbReference type="PANTHER" id="PTHR37466:SF1">
    <property type="entry name" value="SLR1628 PROTEIN"/>
    <property type="match status" value="1"/>
</dbReference>
<name>A0AAV9XEK6_9PEZI</name>
<dbReference type="PANTHER" id="PTHR37466">
    <property type="entry name" value="SLR1628 PROTEIN"/>
    <property type="match status" value="1"/>
</dbReference>
<dbReference type="Pfam" id="PF09996">
    <property type="entry name" value="DUF2237"/>
    <property type="match status" value="1"/>
</dbReference>
<sequence length="174" mass="19325">MPVKLPTSASQIIFRPLLLRPRPVQSFRGALAQARTYAMPGALSIREHIMNVNNRPLVQHGTDPMTGWYRTGFCETDESDYGNHTIAGVVSEEFLNFSARKGNNLRSAGLADGCRWCLCVSRWKEALDAFSRGEVSRSTVPLVDLEATHSRALSSGVTLDQLRQFSTRAEDRGE</sequence>
<gene>
    <name evidence="1" type="ORF">TWF694_009336</name>
</gene>
<evidence type="ECO:0000313" key="1">
    <source>
        <dbReference type="EMBL" id="KAK6540545.1"/>
    </source>
</evidence>
<dbReference type="InterPro" id="IPR018714">
    <property type="entry name" value="DUF2237"/>
</dbReference>
<evidence type="ECO:0000313" key="2">
    <source>
        <dbReference type="Proteomes" id="UP001365542"/>
    </source>
</evidence>
<comment type="caution">
    <text evidence="1">The sequence shown here is derived from an EMBL/GenBank/DDBJ whole genome shotgun (WGS) entry which is preliminary data.</text>
</comment>
<dbReference type="Gene3D" id="3.30.56.110">
    <property type="entry name" value="Protein of unknown function DUF2237"/>
    <property type="match status" value="1"/>
</dbReference>
<accession>A0AAV9XEK6</accession>
<organism evidence="1 2">
    <name type="scientific">Orbilia ellipsospora</name>
    <dbReference type="NCBI Taxonomy" id="2528407"/>
    <lineage>
        <taxon>Eukaryota</taxon>
        <taxon>Fungi</taxon>
        <taxon>Dikarya</taxon>
        <taxon>Ascomycota</taxon>
        <taxon>Pezizomycotina</taxon>
        <taxon>Orbiliomycetes</taxon>
        <taxon>Orbiliales</taxon>
        <taxon>Orbiliaceae</taxon>
        <taxon>Orbilia</taxon>
    </lineage>
</organism>
<dbReference type="EMBL" id="JAVHJO010000005">
    <property type="protein sequence ID" value="KAK6540545.1"/>
    <property type="molecule type" value="Genomic_DNA"/>
</dbReference>